<evidence type="ECO:0000256" key="2">
    <source>
        <dbReference type="ARBA" id="ARBA00022553"/>
    </source>
</evidence>
<dbReference type="SUPFAM" id="SSF52172">
    <property type="entry name" value="CheY-like"/>
    <property type="match status" value="1"/>
</dbReference>
<accession>A0AAW4UGV9</accession>
<dbReference type="PROSITE" id="PS50110">
    <property type="entry name" value="RESPONSE_REGULATORY"/>
    <property type="match status" value="1"/>
</dbReference>
<evidence type="ECO:0000256" key="3">
    <source>
        <dbReference type="ARBA" id="ARBA00024867"/>
    </source>
</evidence>
<dbReference type="EMBL" id="JAJCJK010000040">
    <property type="protein sequence ID" value="MCB6939705.1"/>
    <property type="molecule type" value="Genomic_DNA"/>
</dbReference>
<sequence length="72" mass="8045">MSRILLLEDDTMIASGILYALESEGYETNHATRIKDARSLIEHYKFDLAIIDMQLPDGTGFDVSEILKNNGA</sequence>
<comment type="function">
    <text evidence="3">May play the central regulatory role in sporulation. It may be an element of the effector pathway responsible for the activation of sporulation genes in response to nutritional stress. Spo0A may act in concert with spo0H (a sigma factor) to control the expression of some genes that are critical to the sporulation process.</text>
</comment>
<keyword evidence="2 4" id="KW-0597">Phosphoprotein</keyword>
<dbReference type="InterPro" id="IPR050595">
    <property type="entry name" value="Bact_response_regulator"/>
</dbReference>
<dbReference type="PANTHER" id="PTHR44591">
    <property type="entry name" value="STRESS RESPONSE REGULATOR PROTEIN 1"/>
    <property type="match status" value="1"/>
</dbReference>
<feature type="domain" description="Response regulatory" evidence="5">
    <location>
        <begin position="3"/>
        <end position="72"/>
    </location>
</feature>
<dbReference type="AlphaFoldDB" id="A0AAW4UGV9"/>
<dbReference type="Pfam" id="PF00072">
    <property type="entry name" value="Response_reg"/>
    <property type="match status" value="1"/>
</dbReference>
<dbReference type="Proteomes" id="UP001197684">
    <property type="component" value="Unassembled WGS sequence"/>
</dbReference>
<evidence type="ECO:0000256" key="4">
    <source>
        <dbReference type="PROSITE-ProRule" id="PRU00169"/>
    </source>
</evidence>
<evidence type="ECO:0000313" key="6">
    <source>
        <dbReference type="EMBL" id="MCB6939705.1"/>
    </source>
</evidence>
<protein>
    <recommendedName>
        <fullName evidence="1">Stage 0 sporulation protein A homolog</fullName>
    </recommendedName>
</protein>
<dbReference type="GO" id="GO:0000160">
    <property type="term" value="P:phosphorelay signal transduction system"/>
    <property type="evidence" value="ECO:0007669"/>
    <property type="project" value="InterPro"/>
</dbReference>
<organism evidence="6 7">
    <name type="scientific">Agathobacter rectalis</name>
    <dbReference type="NCBI Taxonomy" id="39491"/>
    <lineage>
        <taxon>Bacteria</taxon>
        <taxon>Bacillati</taxon>
        <taxon>Bacillota</taxon>
        <taxon>Clostridia</taxon>
        <taxon>Lachnospirales</taxon>
        <taxon>Lachnospiraceae</taxon>
        <taxon>Agathobacter</taxon>
    </lineage>
</organism>
<dbReference type="RefSeq" id="WP_262575290.1">
    <property type="nucleotide sequence ID" value="NZ_JAJCJK010000040.1"/>
</dbReference>
<evidence type="ECO:0000313" key="7">
    <source>
        <dbReference type="Proteomes" id="UP001197684"/>
    </source>
</evidence>
<proteinExistence type="predicted"/>
<feature type="modified residue" description="4-aspartylphosphate" evidence="4">
    <location>
        <position position="52"/>
    </location>
</feature>
<dbReference type="Gene3D" id="3.40.50.2300">
    <property type="match status" value="1"/>
</dbReference>
<name>A0AAW4UGV9_9FIRM</name>
<gene>
    <name evidence="6" type="ORF">LIZ56_15045</name>
</gene>
<reference evidence="6" key="1">
    <citation type="submission" date="2021-10" db="EMBL/GenBank/DDBJ databases">
        <title>Collection of gut derived symbiotic bacterial strains cultured from healthy donors.</title>
        <authorList>
            <person name="Lin H."/>
            <person name="Littmann E."/>
            <person name="Kohout C."/>
            <person name="Pamer E.G."/>
        </authorList>
    </citation>
    <scope>NUCLEOTIDE SEQUENCE</scope>
    <source>
        <strain evidence="6">DFI.9.42</strain>
    </source>
</reference>
<evidence type="ECO:0000256" key="1">
    <source>
        <dbReference type="ARBA" id="ARBA00018672"/>
    </source>
</evidence>
<dbReference type="InterPro" id="IPR001789">
    <property type="entry name" value="Sig_transdc_resp-reg_receiver"/>
</dbReference>
<dbReference type="PANTHER" id="PTHR44591:SF3">
    <property type="entry name" value="RESPONSE REGULATORY DOMAIN-CONTAINING PROTEIN"/>
    <property type="match status" value="1"/>
</dbReference>
<dbReference type="InterPro" id="IPR011006">
    <property type="entry name" value="CheY-like_superfamily"/>
</dbReference>
<comment type="caution">
    <text evidence="6">The sequence shown here is derived from an EMBL/GenBank/DDBJ whole genome shotgun (WGS) entry which is preliminary data.</text>
</comment>
<evidence type="ECO:0000259" key="5">
    <source>
        <dbReference type="PROSITE" id="PS50110"/>
    </source>
</evidence>